<gene>
    <name evidence="2" type="ORF">ELE36_03040</name>
</gene>
<name>A0A411HG49_9GAMM</name>
<organism evidence="2 3">
    <name type="scientific">Pseudolysobacter antarcticus</name>
    <dbReference type="NCBI Taxonomy" id="2511995"/>
    <lineage>
        <taxon>Bacteria</taxon>
        <taxon>Pseudomonadati</taxon>
        <taxon>Pseudomonadota</taxon>
        <taxon>Gammaproteobacteria</taxon>
        <taxon>Lysobacterales</taxon>
        <taxon>Rhodanobacteraceae</taxon>
        <taxon>Pseudolysobacter</taxon>
    </lineage>
</organism>
<keyword evidence="3" id="KW-1185">Reference proteome</keyword>
<protein>
    <submittedName>
        <fullName evidence="2">Uncharacterized protein</fullName>
    </submittedName>
</protein>
<accession>A0A411HG49</accession>
<sequence>MTTKQASDETVNGKHEMKDSMDQEYDPKKLYRWDGREFIAIETNDVPKLPVTMEALEAVKDVRSAVSRIMATRPDLAIVASAMLLAAAKQGEIAQFVKEYGARIYSM</sequence>
<dbReference type="EMBL" id="CP035704">
    <property type="protein sequence ID" value="QBB69431.1"/>
    <property type="molecule type" value="Genomic_DNA"/>
</dbReference>
<feature type="compositionally biased region" description="Basic and acidic residues" evidence="1">
    <location>
        <begin position="11"/>
        <end position="22"/>
    </location>
</feature>
<reference evidence="2 3" key="1">
    <citation type="submission" date="2019-01" db="EMBL/GenBank/DDBJ databases">
        <title>Pseudolysobacter antarctica gen. nov., sp. nov., isolated from Fildes Peninsula, Antarctica.</title>
        <authorList>
            <person name="Wei Z."/>
            <person name="Peng F."/>
        </authorList>
    </citation>
    <scope>NUCLEOTIDE SEQUENCE [LARGE SCALE GENOMIC DNA]</scope>
    <source>
        <strain evidence="2 3">AQ6-296</strain>
    </source>
</reference>
<feature type="region of interest" description="Disordered" evidence="1">
    <location>
        <begin position="1"/>
        <end position="22"/>
    </location>
</feature>
<feature type="compositionally biased region" description="Polar residues" evidence="1">
    <location>
        <begin position="1"/>
        <end position="10"/>
    </location>
</feature>
<dbReference type="RefSeq" id="WP_129831688.1">
    <property type="nucleotide sequence ID" value="NZ_CP035704.1"/>
</dbReference>
<evidence type="ECO:0000313" key="2">
    <source>
        <dbReference type="EMBL" id="QBB69431.1"/>
    </source>
</evidence>
<dbReference type="Proteomes" id="UP000291562">
    <property type="component" value="Chromosome"/>
</dbReference>
<dbReference type="KEGG" id="xbc:ELE36_03040"/>
<dbReference type="AlphaFoldDB" id="A0A411HG49"/>
<evidence type="ECO:0000256" key="1">
    <source>
        <dbReference type="SAM" id="MobiDB-lite"/>
    </source>
</evidence>
<evidence type="ECO:0000313" key="3">
    <source>
        <dbReference type="Proteomes" id="UP000291562"/>
    </source>
</evidence>
<proteinExistence type="predicted"/>